<dbReference type="InterPro" id="IPR036047">
    <property type="entry name" value="F-box-like_dom_sf"/>
</dbReference>
<dbReference type="SUPFAM" id="SSF52047">
    <property type="entry name" value="RNI-like"/>
    <property type="match status" value="1"/>
</dbReference>
<dbReference type="Gene3D" id="3.80.10.10">
    <property type="entry name" value="Ribonuclease Inhibitor"/>
    <property type="match status" value="1"/>
</dbReference>
<dbReference type="SUPFAM" id="SSF81383">
    <property type="entry name" value="F-box domain"/>
    <property type="match status" value="1"/>
</dbReference>
<dbReference type="Pfam" id="PF12937">
    <property type="entry name" value="F-box-like"/>
    <property type="match status" value="1"/>
</dbReference>
<dbReference type="PROSITE" id="PS50181">
    <property type="entry name" value="FBOX"/>
    <property type="match status" value="1"/>
</dbReference>
<reference evidence="2 3" key="1">
    <citation type="submission" date="2022-03" db="EMBL/GenBank/DDBJ databases">
        <authorList>
            <person name="Macdonald S."/>
            <person name="Ahmed S."/>
            <person name="Newling K."/>
        </authorList>
    </citation>
    <scope>NUCLEOTIDE SEQUENCE [LARGE SCALE GENOMIC DNA]</scope>
</reference>
<dbReference type="EMBL" id="CAKOAT010930708">
    <property type="protein sequence ID" value="CAH8391004.1"/>
    <property type="molecule type" value="Genomic_DNA"/>
</dbReference>
<protein>
    <recommendedName>
        <fullName evidence="1">F-box domain-containing protein</fullName>
    </recommendedName>
</protein>
<comment type="caution">
    <text evidence="2">The sequence shown here is derived from an EMBL/GenBank/DDBJ whole genome shotgun (WGS) entry which is preliminary data.</text>
</comment>
<dbReference type="AlphaFoldDB" id="A0ABC8M5H0"/>
<dbReference type="PANTHER" id="PTHR38926:SF29">
    <property type="entry name" value="F-BOX PROTEIN SKIP19-RELATED"/>
    <property type="match status" value="1"/>
</dbReference>
<name>A0ABC8M5H0_ERUVS</name>
<evidence type="ECO:0000259" key="1">
    <source>
        <dbReference type="PROSITE" id="PS50181"/>
    </source>
</evidence>
<proteinExistence type="predicted"/>
<dbReference type="CDD" id="cd22164">
    <property type="entry name" value="F-box_AtSKIP19-like"/>
    <property type="match status" value="1"/>
</dbReference>
<evidence type="ECO:0000313" key="2">
    <source>
        <dbReference type="EMBL" id="CAH8391004.1"/>
    </source>
</evidence>
<sequence>MAAPPAMKEDGEYRNWAELPDGLTSSILSRLDTVDILENAQKVCTSWRRVCKNPAMFRKIDMRNSEDMGYSIEIIKIVMGISGDNLEIMCRHAVDRSQGGLVEINIRHIGSDSLLNYIADSSRNLRSLKVALIPTITIGGLTESLVKLPLLEELQVSYSTLWGDSLKKIGQSCPKLKTLLLHCFGIAGVCDDEDALAIAETMPGLRTLQLLSNGLTDAGLNAILDNCPDLENLDLSLCLNVFLVGDLEKRCSERMSVFIRPNDSTHE</sequence>
<dbReference type="InterPro" id="IPR001810">
    <property type="entry name" value="F-box_dom"/>
</dbReference>
<dbReference type="Gene3D" id="1.20.1280.50">
    <property type="match status" value="1"/>
</dbReference>
<evidence type="ECO:0000313" key="3">
    <source>
        <dbReference type="Proteomes" id="UP001642260"/>
    </source>
</evidence>
<dbReference type="InterPro" id="IPR032675">
    <property type="entry name" value="LRR_dom_sf"/>
</dbReference>
<dbReference type="PANTHER" id="PTHR38926">
    <property type="entry name" value="F-BOX DOMAIN CONTAINING PROTEIN, EXPRESSED"/>
    <property type="match status" value="1"/>
</dbReference>
<gene>
    <name evidence="2" type="ORF">ERUC_LOCUS43487</name>
</gene>
<dbReference type="Proteomes" id="UP001642260">
    <property type="component" value="Unassembled WGS sequence"/>
</dbReference>
<feature type="domain" description="F-box" evidence="1">
    <location>
        <begin position="13"/>
        <end position="60"/>
    </location>
</feature>
<keyword evidence="3" id="KW-1185">Reference proteome</keyword>
<dbReference type="SMART" id="SM00256">
    <property type="entry name" value="FBOX"/>
    <property type="match status" value="1"/>
</dbReference>
<accession>A0ABC8M5H0</accession>
<organism evidence="2 3">
    <name type="scientific">Eruca vesicaria subsp. sativa</name>
    <name type="common">Garden rocket</name>
    <name type="synonym">Eruca sativa</name>
    <dbReference type="NCBI Taxonomy" id="29727"/>
    <lineage>
        <taxon>Eukaryota</taxon>
        <taxon>Viridiplantae</taxon>
        <taxon>Streptophyta</taxon>
        <taxon>Embryophyta</taxon>
        <taxon>Tracheophyta</taxon>
        <taxon>Spermatophyta</taxon>
        <taxon>Magnoliopsida</taxon>
        <taxon>eudicotyledons</taxon>
        <taxon>Gunneridae</taxon>
        <taxon>Pentapetalae</taxon>
        <taxon>rosids</taxon>
        <taxon>malvids</taxon>
        <taxon>Brassicales</taxon>
        <taxon>Brassicaceae</taxon>
        <taxon>Brassiceae</taxon>
        <taxon>Eruca</taxon>
    </lineage>
</organism>